<gene>
    <name evidence="2" type="ORF">ACFQ2N_11360</name>
</gene>
<evidence type="ECO:0000313" key="3">
    <source>
        <dbReference type="Proteomes" id="UP001597033"/>
    </source>
</evidence>
<keyword evidence="1" id="KW-0732">Signal</keyword>
<evidence type="ECO:0000313" key="2">
    <source>
        <dbReference type="EMBL" id="MFD1042940.1"/>
    </source>
</evidence>
<feature type="signal peptide" evidence="1">
    <location>
        <begin position="1"/>
        <end position="18"/>
    </location>
</feature>
<dbReference type="Proteomes" id="UP001597033">
    <property type="component" value="Unassembled WGS sequence"/>
</dbReference>
<comment type="caution">
    <text evidence="2">The sequence shown here is derived from an EMBL/GenBank/DDBJ whole genome shotgun (WGS) entry which is preliminary data.</text>
</comment>
<reference evidence="3" key="1">
    <citation type="journal article" date="2019" name="Int. J. Syst. Evol. Microbiol.">
        <title>The Global Catalogue of Microorganisms (GCM) 10K type strain sequencing project: providing services to taxonomists for standard genome sequencing and annotation.</title>
        <authorList>
            <consortium name="The Broad Institute Genomics Platform"/>
            <consortium name="The Broad Institute Genome Sequencing Center for Infectious Disease"/>
            <person name="Wu L."/>
            <person name="Ma J."/>
        </authorList>
    </citation>
    <scope>NUCLEOTIDE SEQUENCE [LARGE SCALE GENOMIC DNA]</scope>
    <source>
        <strain evidence="3">CCUG 55854</strain>
    </source>
</reference>
<protein>
    <submittedName>
        <fullName evidence="2">Uncharacterized protein</fullName>
    </submittedName>
</protein>
<feature type="chain" id="PRO_5047108524" evidence="1">
    <location>
        <begin position="19"/>
        <end position="197"/>
    </location>
</feature>
<keyword evidence="3" id="KW-1185">Reference proteome</keyword>
<name>A0ABW3M1M3_9GAMM</name>
<evidence type="ECO:0000256" key="1">
    <source>
        <dbReference type="SAM" id="SignalP"/>
    </source>
</evidence>
<dbReference type="RefSeq" id="WP_162375244.1">
    <property type="nucleotide sequence ID" value="NZ_JBHTKN010000007.1"/>
</dbReference>
<accession>A0ABW3M1M3</accession>
<dbReference type="EMBL" id="JBHTKN010000007">
    <property type="protein sequence ID" value="MFD1042940.1"/>
    <property type="molecule type" value="Genomic_DNA"/>
</dbReference>
<proteinExistence type="predicted"/>
<sequence length="197" mass="20883">MRKFLALVVMLACGQAWAGSGSMEVGGTQPAEVQRVVVAGLGSIDYQPLFEAVSEPGETLDAFVIRVAPRLVAYSDTTGFEACGVLASNGDRFGLAVGTNRSHVACASFRNKVPAGMVSTAETVHSHGKGAARLNRNDLRFLGLSEDARSHRMFGTLHGQDRFRFSERDLAGEAGYLATPHGVVHHNGGGQTRAVMP</sequence>
<organism evidence="2 3">
    <name type="scientific">Pseudoxanthomonas kaohsiungensis</name>
    <dbReference type="NCBI Taxonomy" id="283923"/>
    <lineage>
        <taxon>Bacteria</taxon>
        <taxon>Pseudomonadati</taxon>
        <taxon>Pseudomonadota</taxon>
        <taxon>Gammaproteobacteria</taxon>
        <taxon>Lysobacterales</taxon>
        <taxon>Lysobacteraceae</taxon>
        <taxon>Pseudoxanthomonas</taxon>
    </lineage>
</organism>